<dbReference type="KEGG" id="tco:Theco_2868"/>
<dbReference type="EMBL" id="CP003255">
    <property type="protein sequence ID" value="AGA58952.1"/>
    <property type="molecule type" value="Genomic_DNA"/>
</dbReference>
<evidence type="ECO:0000313" key="2">
    <source>
        <dbReference type="EMBL" id="AGA58952.1"/>
    </source>
</evidence>
<reference evidence="3" key="1">
    <citation type="submission" date="2012-01" db="EMBL/GenBank/DDBJ databases">
        <title>Complete sequence of chromosome of Thermobacillus composti KWC4.</title>
        <authorList>
            <person name="Lucas S."/>
            <person name="Han J."/>
            <person name="Lapidus A."/>
            <person name="Cheng J.-F."/>
            <person name="Goodwin L."/>
            <person name="Pitluck S."/>
            <person name="Peters L."/>
            <person name="Ovchinnikova G."/>
            <person name="Teshima H."/>
            <person name="Detter J.C."/>
            <person name="Han C."/>
            <person name="Tapia R."/>
            <person name="Land M."/>
            <person name="Hauser L."/>
            <person name="Kyrpides N."/>
            <person name="Ivanova N."/>
            <person name="Pagani I."/>
            <person name="Anderson I."/>
            <person name="Woyke T."/>
        </authorList>
    </citation>
    <scope>NUCLEOTIDE SEQUENCE [LARGE SCALE GENOMIC DNA]</scope>
    <source>
        <strain evidence="3">DSM 18247 / JCM 13945 / KWC4</strain>
    </source>
</reference>
<proteinExistence type="predicted"/>
<dbReference type="InterPro" id="IPR050789">
    <property type="entry name" value="Diverse_Enzym_Activities"/>
</dbReference>
<dbReference type="HOGENOM" id="CLU_020027_11_2_9"/>
<dbReference type="PANTHER" id="PTHR43283:SF3">
    <property type="entry name" value="BETA-LACTAMASE FAMILY PROTEIN (AFU_ORTHOLOGUE AFUA_5G07500)"/>
    <property type="match status" value="1"/>
</dbReference>
<dbReference type="OrthoDB" id="9770183at2"/>
<dbReference type="Proteomes" id="UP000010795">
    <property type="component" value="Chromosome"/>
</dbReference>
<dbReference type="AlphaFoldDB" id="L0EGN3"/>
<gene>
    <name evidence="2" type="ordered locus">Theco_2868</name>
</gene>
<dbReference type="STRING" id="717605.Theco_2868"/>
<dbReference type="InterPro" id="IPR001466">
    <property type="entry name" value="Beta-lactam-related"/>
</dbReference>
<dbReference type="eggNOG" id="COG1680">
    <property type="taxonomic scope" value="Bacteria"/>
</dbReference>
<dbReference type="Pfam" id="PF00144">
    <property type="entry name" value="Beta-lactamase"/>
    <property type="match status" value="1"/>
</dbReference>
<evidence type="ECO:0000313" key="3">
    <source>
        <dbReference type="Proteomes" id="UP000010795"/>
    </source>
</evidence>
<sequence>MSRFRMLDELLNRLTEDKLPGCACVVSRHGKVLYEGYAGSANLEQGKPITPDTVYRLFSMTKVVVCTAALMLYERGHFLLDDPLAAYIPEYEGPSVVRNLPDGGIDYEPAGNPIRIKPLFTMTSGMPYHFGDSEPERKIRRVLDELRETHGNYDLQTEVRAMAKAQVPLAFEPGTRWLYGYSHDVLGALIEVISGKTLGRFLQEEIFDPLGMKDTGYRFKGDIAERMASVYQKSEDGKLVEVPGPIDILHHPEAKYEGGGVGLYSTARDYAVFTQMLACGGVYNGERIIGRKTIELMRRNHLNEQQMNDFANGHHAGYGYGLGVRTLVDPAAAGANSSIGEFGWSGAAGTWTSIDPAEGVSIVFMQQMYPSIYDEYVHHRVRNAAYACID</sequence>
<dbReference type="SUPFAM" id="SSF56601">
    <property type="entry name" value="beta-lactamase/transpeptidase-like"/>
    <property type="match status" value="1"/>
</dbReference>
<keyword evidence="3" id="KW-1185">Reference proteome</keyword>
<feature type="domain" description="Beta-lactamase-related" evidence="1">
    <location>
        <begin position="13"/>
        <end position="367"/>
    </location>
</feature>
<organism evidence="2 3">
    <name type="scientific">Thermobacillus composti (strain DSM 18247 / JCM 13945 / KWC4)</name>
    <dbReference type="NCBI Taxonomy" id="717605"/>
    <lineage>
        <taxon>Bacteria</taxon>
        <taxon>Bacillati</taxon>
        <taxon>Bacillota</taxon>
        <taxon>Bacilli</taxon>
        <taxon>Bacillales</taxon>
        <taxon>Paenibacillaceae</taxon>
        <taxon>Thermobacillus</taxon>
    </lineage>
</organism>
<name>L0EGN3_THECK</name>
<dbReference type="Gene3D" id="3.40.710.10">
    <property type="entry name" value="DD-peptidase/beta-lactamase superfamily"/>
    <property type="match status" value="1"/>
</dbReference>
<evidence type="ECO:0000259" key="1">
    <source>
        <dbReference type="Pfam" id="PF00144"/>
    </source>
</evidence>
<dbReference type="PANTHER" id="PTHR43283">
    <property type="entry name" value="BETA-LACTAMASE-RELATED"/>
    <property type="match status" value="1"/>
</dbReference>
<protein>
    <submittedName>
        <fullName evidence="2">Penicillin-binding protein, beta-lactamase class C</fullName>
    </submittedName>
</protein>
<dbReference type="InterPro" id="IPR012338">
    <property type="entry name" value="Beta-lactam/transpept-like"/>
</dbReference>
<dbReference type="RefSeq" id="WP_015255691.1">
    <property type="nucleotide sequence ID" value="NC_019897.1"/>
</dbReference>
<accession>L0EGN3</accession>